<reference evidence="3" key="2">
    <citation type="submission" date="2013-12" db="EMBL/GenBank/DDBJ databases">
        <authorList>
            <person name="Yu Y."/>
            <person name="Lee S."/>
            <person name="de Baynast K."/>
            <person name="Wissotski M."/>
            <person name="Liu L."/>
            <person name="Talag J."/>
            <person name="Goicoechea J."/>
            <person name="Angelova A."/>
            <person name="Jetty R."/>
            <person name="Kudrna D."/>
            <person name="Golser W."/>
            <person name="Rivera L."/>
            <person name="Zhang J."/>
            <person name="Wing R."/>
        </authorList>
    </citation>
    <scope>NUCLEOTIDE SEQUENCE</scope>
</reference>
<evidence type="ECO:0000313" key="2">
    <source>
        <dbReference type="EnsemblPlants" id="LPERR09G14490.1"/>
    </source>
</evidence>
<dbReference type="PANTHER" id="PTHR31264:SF29">
    <property type="entry name" value="OS07G0554500 PROTEIN"/>
    <property type="match status" value="1"/>
</dbReference>
<evidence type="ECO:0000256" key="1">
    <source>
        <dbReference type="SAM" id="MobiDB-lite"/>
    </source>
</evidence>
<reference evidence="2 3" key="1">
    <citation type="submission" date="2012-08" db="EMBL/GenBank/DDBJ databases">
        <title>Oryza genome evolution.</title>
        <authorList>
            <person name="Wing R.A."/>
        </authorList>
    </citation>
    <scope>NUCLEOTIDE SEQUENCE</scope>
</reference>
<dbReference type="SUPFAM" id="SSF81383">
    <property type="entry name" value="F-box domain"/>
    <property type="match status" value="1"/>
</dbReference>
<accession>A0A0D9XGD4</accession>
<protein>
    <recommendedName>
        <fullName evidence="4">F-box domain-containing protein</fullName>
    </recommendedName>
</protein>
<sequence length="135" mass="14844">MTRRRRDNGLLLHWYTPQAELMMSQSQPSAGQAVVLTDNDLLAEVLIRLRTLADLGRACAVCASFRRVVTGAAFLRRVRALHPPTLLSLVPFSGGLYPAEPPLRPLRPLPARRRRWPDPVAPPRQTPAHATAGGG</sequence>
<name>A0A0D9XGD4_9ORYZ</name>
<dbReference type="InterPro" id="IPR036047">
    <property type="entry name" value="F-box-like_dom_sf"/>
</dbReference>
<proteinExistence type="predicted"/>
<dbReference type="EnsemblPlants" id="LPERR09G14490.1">
    <property type="protein sequence ID" value="LPERR09G14490.1"/>
    <property type="gene ID" value="LPERR09G14490"/>
</dbReference>
<organism evidence="2 3">
    <name type="scientific">Leersia perrieri</name>
    <dbReference type="NCBI Taxonomy" id="77586"/>
    <lineage>
        <taxon>Eukaryota</taxon>
        <taxon>Viridiplantae</taxon>
        <taxon>Streptophyta</taxon>
        <taxon>Embryophyta</taxon>
        <taxon>Tracheophyta</taxon>
        <taxon>Spermatophyta</taxon>
        <taxon>Magnoliopsida</taxon>
        <taxon>Liliopsida</taxon>
        <taxon>Poales</taxon>
        <taxon>Poaceae</taxon>
        <taxon>BOP clade</taxon>
        <taxon>Oryzoideae</taxon>
        <taxon>Oryzeae</taxon>
        <taxon>Oryzinae</taxon>
        <taxon>Leersia</taxon>
    </lineage>
</organism>
<dbReference type="HOGENOM" id="CLU_1888761_0_0_1"/>
<evidence type="ECO:0000313" key="3">
    <source>
        <dbReference type="Proteomes" id="UP000032180"/>
    </source>
</evidence>
<dbReference type="PANTHER" id="PTHR31264">
    <property type="entry name" value="OS07G0554500 PROTEIN-RELATED"/>
    <property type="match status" value="1"/>
</dbReference>
<dbReference type="Proteomes" id="UP000032180">
    <property type="component" value="Chromosome 9"/>
</dbReference>
<feature type="region of interest" description="Disordered" evidence="1">
    <location>
        <begin position="103"/>
        <end position="135"/>
    </location>
</feature>
<reference evidence="2" key="3">
    <citation type="submission" date="2015-04" db="UniProtKB">
        <authorList>
            <consortium name="EnsemblPlants"/>
        </authorList>
    </citation>
    <scope>IDENTIFICATION</scope>
</reference>
<keyword evidence="3" id="KW-1185">Reference proteome</keyword>
<dbReference type="Gramene" id="LPERR09G14490.1">
    <property type="protein sequence ID" value="LPERR09G14490.1"/>
    <property type="gene ID" value="LPERR09G14490"/>
</dbReference>
<dbReference type="AlphaFoldDB" id="A0A0D9XGD4"/>
<evidence type="ECO:0008006" key="4">
    <source>
        <dbReference type="Google" id="ProtNLM"/>
    </source>
</evidence>